<feature type="non-terminal residue" evidence="1">
    <location>
        <position position="72"/>
    </location>
</feature>
<dbReference type="GO" id="GO:0032467">
    <property type="term" value="P:positive regulation of cytokinesis"/>
    <property type="evidence" value="ECO:0007669"/>
    <property type="project" value="InterPro"/>
</dbReference>
<protein>
    <submittedName>
        <fullName evidence="1">Uncharacterized protein</fullName>
    </submittedName>
</protein>
<gene>
    <name evidence="1" type="ORF">Z043_107187</name>
</gene>
<organism evidence="1 2">
    <name type="scientific">Scleropages formosus</name>
    <name type="common">Asian bonytongue</name>
    <name type="synonym">Osteoglossum formosum</name>
    <dbReference type="NCBI Taxonomy" id="113540"/>
    <lineage>
        <taxon>Eukaryota</taxon>
        <taxon>Metazoa</taxon>
        <taxon>Chordata</taxon>
        <taxon>Craniata</taxon>
        <taxon>Vertebrata</taxon>
        <taxon>Euteleostomi</taxon>
        <taxon>Actinopterygii</taxon>
        <taxon>Neopterygii</taxon>
        <taxon>Teleostei</taxon>
        <taxon>Osteoglossocephala</taxon>
        <taxon>Osteoglossomorpha</taxon>
        <taxon>Osteoglossiformes</taxon>
        <taxon>Osteoglossidae</taxon>
        <taxon>Scleropages</taxon>
    </lineage>
</organism>
<dbReference type="GO" id="GO:0005874">
    <property type="term" value="C:microtubule"/>
    <property type="evidence" value="ECO:0007669"/>
    <property type="project" value="InterPro"/>
</dbReference>
<dbReference type="Proteomes" id="UP000034805">
    <property type="component" value="Unassembled WGS sequence"/>
</dbReference>
<accession>A0A0N8K119</accession>
<proteinExistence type="predicted"/>
<evidence type="ECO:0000313" key="2">
    <source>
        <dbReference type="Proteomes" id="UP000034805"/>
    </source>
</evidence>
<evidence type="ECO:0000313" key="1">
    <source>
        <dbReference type="EMBL" id="KPP73705.1"/>
    </source>
</evidence>
<reference evidence="1 2" key="1">
    <citation type="submission" date="2015-08" db="EMBL/GenBank/DDBJ databases">
        <title>The genome of the Asian arowana (Scleropages formosus).</title>
        <authorList>
            <person name="Tan M.H."/>
            <person name="Gan H.M."/>
            <person name="Croft L.J."/>
            <person name="Austin C.M."/>
        </authorList>
    </citation>
    <scope>NUCLEOTIDE SEQUENCE [LARGE SCALE GENOMIC DNA]</scope>
    <source>
        <strain evidence="1">Aro1</strain>
    </source>
</reference>
<dbReference type="GO" id="GO:0005813">
    <property type="term" value="C:centrosome"/>
    <property type="evidence" value="ECO:0007669"/>
    <property type="project" value="InterPro"/>
</dbReference>
<sequence length="72" mass="8473">MDDYLDIFLEDQKAKVAAEKALLEQDPPYMEIRVCVLSSQEAGLSLPLGDDYERKKQRLQQELRQDYRCYMA</sequence>
<name>A0A0N8K119_SCLFO</name>
<dbReference type="PANTHER" id="PTHR21616">
    <property type="entry name" value="CENTROSOME SPINDLE POLE ASSOCIATED PROTEIN"/>
    <property type="match status" value="1"/>
</dbReference>
<dbReference type="EMBL" id="JARO02002046">
    <property type="protein sequence ID" value="KPP73705.1"/>
    <property type="molecule type" value="Genomic_DNA"/>
</dbReference>
<dbReference type="PANTHER" id="PTHR21616:SF2">
    <property type="entry name" value="CENTROSOME AND SPINDLE POLE-ASSOCIATED PROTEIN 1"/>
    <property type="match status" value="1"/>
</dbReference>
<dbReference type="InterPro" id="IPR026708">
    <property type="entry name" value="CSPP1"/>
</dbReference>
<comment type="caution">
    <text evidence="1">The sequence shown here is derived from an EMBL/GenBank/DDBJ whole genome shotgun (WGS) entry which is preliminary data.</text>
</comment>
<dbReference type="GO" id="GO:0000922">
    <property type="term" value="C:spindle pole"/>
    <property type="evidence" value="ECO:0007669"/>
    <property type="project" value="InterPro"/>
</dbReference>
<dbReference type="AlphaFoldDB" id="A0A0N8K119"/>